<dbReference type="GO" id="GO:0019867">
    <property type="term" value="C:outer membrane"/>
    <property type="evidence" value="ECO:0007669"/>
    <property type="project" value="InterPro"/>
</dbReference>
<dbReference type="InterPro" id="IPR007485">
    <property type="entry name" value="LPS_assembly_LptE"/>
</dbReference>
<dbReference type="GO" id="GO:0043165">
    <property type="term" value="P:Gram-negative-bacterium-type cell outer membrane assembly"/>
    <property type="evidence" value="ECO:0007669"/>
    <property type="project" value="InterPro"/>
</dbReference>
<comment type="caution">
    <text evidence="1">The sequence shown here is derived from an EMBL/GenBank/DDBJ whole genome shotgun (WGS) entry which is preliminary data.</text>
</comment>
<dbReference type="EMBL" id="PGFJ01000001">
    <property type="protein sequence ID" value="PJJ83825.1"/>
    <property type="molecule type" value="Genomic_DNA"/>
</dbReference>
<accession>A0A2H9VSN9</accession>
<sequence length="173" mass="18910">MKRLLLITPLLLSLCLITPGCYSLKSQSIPDELRTIYIGFFENNAPLVVSTLSSTFTEALKARVRTTTRLSVVNGEGDASMTGAITDYRSAPVSIQAPGNTNAPPIAGAQALTLTVRVKFDFPADKTKTLSFDQNFSKSINYSGNLASQQEQLLQTLSNQIIDDIFNKAFNNW</sequence>
<gene>
    <name evidence="1" type="ORF">CLV57_0820</name>
</gene>
<evidence type="ECO:0000313" key="1">
    <source>
        <dbReference type="EMBL" id="PJJ83825.1"/>
    </source>
</evidence>
<dbReference type="AlphaFoldDB" id="A0A2H9VSN9"/>
<proteinExistence type="predicted"/>
<dbReference type="OrthoDB" id="9790776at2"/>
<name>A0A2H9VSN9_9SPHI</name>
<organism evidence="1 2">
    <name type="scientific">Mucilaginibacter auburnensis</name>
    <dbReference type="NCBI Taxonomy" id="1457233"/>
    <lineage>
        <taxon>Bacteria</taxon>
        <taxon>Pseudomonadati</taxon>
        <taxon>Bacteroidota</taxon>
        <taxon>Sphingobacteriia</taxon>
        <taxon>Sphingobacteriales</taxon>
        <taxon>Sphingobacteriaceae</taxon>
        <taxon>Mucilaginibacter</taxon>
    </lineage>
</organism>
<dbReference type="Pfam" id="PF04390">
    <property type="entry name" value="LptE"/>
    <property type="match status" value="1"/>
</dbReference>
<protein>
    <submittedName>
        <fullName evidence="1">Lipopolysaccharide assembly protein</fullName>
    </submittedName>
</protein>
<dbReference type="Proteomes" id="UP000242687">
    <property type="component" value="Unassembled WGS sequence"/>
</dbReference>
<dbReference type="RefSeq" id="WP_100340063.1">
    <property type="nucleotide sequence ID" value="NZ_PGFJ01000001.1"/>
</dbReference>
<evidence type="ECO:0000313" key="2">
    <source>
        <dbReference type="Proteomes" id="UP000242687"/>
    </source>
</evidence>
<keyword evidence="2" id="KW-1185">Reference proteome</keyword>
<reference evidence="1 2" key="1">
    <citation type="submission" date="2017-11" db="EMBL/GenBank/DDBJ databases">
        <title>Genomic Encyclopedia of Archaeal and Bacterial Type Strains, Phase II (KMG-II): From Individual Species to Whole Genera.</title>
        <authorList>
            <person name="Goeker M."/>
        </authorList>
    </citation>
    <scope>NUCLEOTIDE SEQUENCE [LARGE SCALE GENOMIC DNA]</scope>
    <source>
        <strain evidence="1 2">DSM 28175</strain>
    </source>
</reference>